<evidence type="ECO:0000313" key="2">
    <source>
        <dbReference type="EMBL" id="CAE7572827.1"/>
    </source>
</evidence>
<comment type="caution">
    <text evidence="2">The sequence shown here is derived from an EMBL/GenBank/DDBJ whole genome shotgun (WGS) entry which is preliminary data.</text>
</comment>
<dbReference type="InterPro" id="IPR037151">
    <property type="entry name" value="AlkB-like_sf"/>
</dbReference>
<dbReference type="EMBL" id="CAJNJA010027276">
    <property type="protein sequence ID" value="CAE7572827.1"/>
    <property type="molecule type" value="Genomic_DNA"/>
</dbReference>
<feature type="region of interest" description="Disordered" evidence="1">
    <location>
        <begin position="1"/>
        <end position="20"/>
    </location>
</feature>
<proteinExistence type="predicted"/>
<reference evidence="2" key="1">
    <citation type="submission" date="2021-02" db="EMBL/GenBank/DDBJ databases">
        <authorList>
            <person name="Dougan E. K."/>
            <person name="Rhodes N."/>
            <person name="Thang M."/>
            <person name="Chan C."/>
        </authorList>
    </citation>
    <scope>NUCLEOTIDE SEQUENCE</scope>
</reference>
<dbReference type="Gene3D" id="2.60.120.590">
    <property type="entry name" value="Alpha-ketoglutarate-dependent dioxygenase AlkB-like"/>
    <property type="match status" value="1"/>
</dbReference>
<accession>A0A812UL31</accession>
<protein>
    <submittedName>
        <fullName evidence="2">Uncharacterized protein</fullName>
    </submittedName>
</protein>
<name>A0A812UL31_9DINO</name>
<organism evidence="2 3">
    <name type="scientific">Symbiodinium necroappetens</name>
    <dbReference type="NCBI Taxonomy" id="1628268"/>
    <lineage>
        <taxon>Eukaryota</taxon>
        <taxon>Sar</taxon>
        <taxon>Alveolata</taxon>
        <taxon>Dinophyceae</taxon>
        <taxon>Suessiales</taxon>
        <taxon>Symbiodiniaceae</taxon>
        <taxon>Symbiodinium</taxon>
    </lineage>
</organism>
<feature type="region of interest" description="Disordered" evidence="1">
    <location>
        <begin position="539"/>
        <end position="577"/>
    </location>
</feature>
<dbReference type="Pfam" id="PF13384">
    <property type="entry name" value="HTH_23"/>
    <property type="match status" value="1"/>
</dbReference>
<dbReference type="Proteomes" id="UP000601435">
    <property type="component" value="Unassembled WGS sequence"/>
</dbReference>
<dbReference type="OrthoDB" id="427331at2759"/>
<evidence type="ECO:0000313" key="3">
    <source>
        <dbReference type="Proteomes" id="UP000601435"/>
    </source>
</evidence>
<keyword evidence="3" id="KW-1185">Reference proteome</keyword>
<feature type="compositionally biased region" description="Low complexity" evidence="1">
    <location>
        <begin position="543"/>
        <end position="562"/>
    </location>
</feature>
<evidence type="ECO:0000256" key="1">
    <source>
        <dbReference type="SAM" id="MobiDB-lite"/>
    </source>
</evidence>
<dbReference type="SUPFAM" id="SSF51197">
    <property type="entry name" value="Clavaminate synthase-like"/>
    <property type="match status" value="1"/>
</dbReference>
<sequence>MLLLPGESQTLSHGGPKQTRQEVITRSYRYVDKFGERTAEFPVEASEDVAGAVSSASSGPLRDYQDKLKAIQLREKGLSKAEIAEKVGRSEHWVKRWWREHPATLERPVGSRDVVLQRASLHSFRDLEIRRSFAKDAATYDSLVKEVPWRQAKVVARDLNTGELGLRYNEKGESLNAGRQVADYSGGLDFLDKLLQRVFSEMNIRDPQARIFMNFYVDGKDKVSQHRHDFWTCLLSFGSPRILTVDGRPILMRDGDLIVFGTQNHGVPVMPDITGGRVSLVIFFYPDADNLERQWQTITEEDDEGKSTVTDARNISVGIDKHFNPTLLWGGGKTEKPAADGCEHCPAESALQQALDPTATKRELLKSPNSNMQFDGTQSKPAAAEIIIYSIATGGQVGYGSEERRVEEKDFFKWLQGHDVTALWDLRFPPPRAGDWSEPTALKRACAARSMGYRTYPLGRREAGGLKGHVAAEEGRDVLGRLVEVAQTAGRVAFVVAQTAPSTGSARWEVANALMATPGIRVLHVLPGSQLCEHVYEVPEGGAPTKPQAAAPPAAKASEVAPETAQKDAADSGETAA</sequence>
<dbReference type="AlphaFoldDB" id="A0A812UL31"/>
<gene>
    <name evidence="2" type="ORF">SNEC2469_LOCUS16724</name>
</gene>